<feature type="region of interest" description="Disordered" evidence="1">
    <location>
        <begin position="18"/>
        <end position="83"/>
    </location>
</feature>
<feature type="non-terminal residue" evidence="2">
    <location>
        <position position="1"/>
    </location>
</feature>
<feature type="compositionally biased region" description="Basic and acidic residues" evidence="1">
    <location>
        <begin position="51"/>
        <end position="63"/>
    </location>
</feature>
<feature type="compositionally biased region" description="Low complexity" evidence="1">
    <location>
        <begin position="73"/>
        <end position="83"/>
    </location>
</feature>
<gene>
    <name evidence="2" type="ORF">PCOR1329_LOCUS25381</name>
</gene>
<evidence type="ECO:0000313" key="2">
    <source>
        <dbReference type="EMBL" id="CAK0825211.1"/>
    </source>
</evidence>
<keyword evidence="3" id="KW-1185">Reference proteome</keyword>
<evidence type="ECO:0000256" key="1">
    <source>
        <dbReference type="SAM" id="MobiDB-lite"/>
    </source>
</evidence>
<protein>
    <submittedName>
        <fullName evidence="2">Uncharacterized protein</fullName>
    </submittedName>
</protein>
<comment type="caution">
    <text evidence="2">The sequence shown here is derived from an EMBL/GenBank/DDBJ whole genome shotgun (WGS) entry which is preliminary data.</text>
</comment>
<sequence length="130" mass="13495">EVQAQVSEAEALLREAREARAQAEALRREAQEAEEARTQAAGADALLRQAQEARDRAARDLARARGAGGGAAAGAEAQGRQAAAVDGADDAMTMIEAFLMAGPAISPGLVWQVSARTIMDLIIAEGLLSQ</sequence>
<feature type="compositionally biased region" description="Low complexity" evidence="1">
    <location>
        <begin position="38"/>
        <end position="50"/>
    </location>
</feature>
<dbReference type="EMBL" id="CAUYUJ010008878">
    <property type="protein sequence ID" value="CAK0825211.1"/>
    <property type="molecule type" value="Genomic_DNA"/>
</dbReference>
<feature type="compositionally biased region" description="Basic and acidic residues" evidence="1">
    <location>
        <begin position="18"/>
        <end position="37"/>
    </location>
</feature>
<evidence type="ECO:0000313" key="3">
    <source>
        <dbReference type="Proteomes" id="UP001189429"/>
    </source>
</evidence>
<proteinExistence type="predicted"/>
<organism evidence="2 3">
    <name type="scientific">Prorocentrum cordatum</name>
    <dbReference type="NCBI Taxonomy" id="2364126"/>
    <lineage>
        <taxon>Eukaryota</taxon>
        <taxon>Sar</taxon>
        <taxon>Alveolata</taxon>
        <taxon>Dinophyceae</taxon>
        <taxon>Prorocentrales</taxon>
        <taxon>Prorocentraceae</taxon>
        <taxon>Prorocentrum</taxon>
    </lineage>
</organism>
<name>A0ABN9S0J0_9DINO</name>
<accession>A0ABN9S0J0</accession>
<dbReference type="Proteomes" id="UP001189429">
    <property type="component" value="Unassembled WGS sequence"/>
</dbReference>
<reference evidence="2" key="1">
    <citation type="submission" date="2023-10" db="EMBL/GenBank/DDBJ databases">
        <authorList>
            <person name="Chen Y."/>
            <person name="Shah S."/>
            <person name="Dougan E. K."/>
            <person name="Thang M."/>
            <person name="Chan C."/>
        </authorList>
    </citation>
    <scope>NUCLEOTIDE SEQUENCE [LARGE SCALE GENOMIC DNA]</scope>
</reference>